<sequence>MATRQWAIEVPLCQFDACHTLDVPGDGTSRFALPVLTEGDACAGKSKVYQGSIASRCLVWQLDAAKPAQLLLRDVGVSEERREGSVCLSFASSLLPCVSCTESVQHGGTLVAVVTADGMLHTIRHSTGAAASTGSLASQLRAPGAMASVSLAAHFQRAGPPTAVLEVGGFICIGTSEGNLVCLPATSTDPADVFPLAPMSSLGKMFGGFFGRAVAGQAIVQLQELTFLDNRLLAAIQADGQLHFWHLPSRQLVHTAELRPNHMSEQWVPSVARLTAEPLDASTSILLVYFEPRDKASSEPCVLQTYEVFVEQRGEGLYKIAVEGGPKLQAREAGGRFHRVRDLVLENLALHTVGAWLLYDDAAGRRSVDCVALAFQSGPPDTETLVQLVEAQLVEGCGAAEELQLQQQVWQCVEDKLAQPSDSGTAAGGLTPAAVASAFADAVIAPGRLSRPALHAALARLGSQLELDEVQQPDLGSLQELLPGWVAAAPHLPAAAASSGGSAAARGSAAVLAQWTAFLQAYAAAWAQQHRPIALLQLPPQAEQRSMLLARQGGMFTSLRGAVAPEIALHQALPPVWHRMAAEEALEAEEVLRAAAAVNAAAGGQLGRLAWACLQQGMDADAVVLPALVAALVGGTARATAAGGSSGGGRTSFLGGGSGGGSDASVKWRSACRRLPLQLGHLWPSGDPGVFAAAVASALKVLGSDWHDCTKLRSPMAAASLPVRTAALSTLAQVSWAQVEAVLQLALLQRYVLWHQTLGLWSLSPEDCQQLQTQLLPRTMELLQAAAVAYWTAVTPTAEVAADGGGASPALDPSEMVVSLRIHDGPAAGPAAVKRMRLSLARNSYAAVLMLAANVGTNDSHVVRDLPDLQRVALLFTQRLLCLSHSPIHTGGRQLQQGPNEKRIDTVDPADVAVQVAAGLFAGRHTAQLAALQRLLPATVQDMRLLFFKACSRAREISLTASPEQQQQLEEDSCSLFFRVSAVFSPTGAASGQAAAVRSCVQQLLADGHQEPLEEDASLQAAGLAYFEALVALYERLGRYSAAARFALAATRQVAAALPAQEQLAARAQAQGRLWATAFGYCMECARYEEAYVVLLSIEVADLQLDCMQRLVSGLCTAPGGLELLCRLPFAHNLAVVRGGRQVWVSMLEEVVAYLQRRAVQLDLAASPQPYKVLADFHISRNNYQAAAGALLAYARRLVGEHPDDSTQLAEAEHALAAAVSCLSLVERQHAWIPDPAAADQAADEDSDPPVLTVAALRREYAVVRAHAALAAATPGSRQGTALLTAAGAGVSGEALRGADAEDVFTKLLVVGLHDAAFQLAEAAFCGTQLTRALERAFASLAAECMRQQLAVGRAPSSADAVPSSAAAEAGDEDGMDTEEAGRPAAGGGASLAARGSGGGGGGAQLASWQRLKEWLQRHEGGEHRFRLRLFILDALLQIEADVMLPPWIMAAFQAKAGPAGNGGDLGGALRVLLRHGRLVDAAQLAGQHLQHILHSVPSVAMSRTSQVYFPQALLDELLSRLDGGDAGNGDGGAAEELAPERRRLAELLQRVRSSALSQTAVTQELFAH</sequence>
<reference evidence="7" key="1">
    <citation type="journal article" date="2019" name="Plant J.">
        <title>Chlorella vulgaris genome assembly and annotation reveals the molecular basis for metabolic acclimation to high light conditions.</title>
        <authorList>
            <person name="Cecchin M."/>
            <person name="Marcolungo L."/>
            <person name="Rossato M."/>
            <person name="Girolomoni L."/>
            <person name="Cosentino E."/>
            <person name="Cuine S."/>
            <person name="Li-Beisson Y."/>
            <person name="Delledonne M."/>
            <person name="Ballottari M."/>
        </authorList>
    </citation>
    <scope>NUCLEOTIDE SEQUENCE</scope>
    <source>
        <strain evidence="7">211/11P</strain>
    </source>
</reference>
<comment type="subcellular location">
    <subcellularLocation>
        <location evidence="1">Nucleus</location>
    </subcellularLocation>
</comment>
<dbReference type="InterPro" id="IPR056535">
    <property type="entry name" value="TPR_NUP160_M"/>
</dbReference>
<feature type="domain" description="NUP160 middle TPR" evidence="6">
    <location>
        <begin position="1014"/>
        <end position="1225"/>
    </location>
</feature>
<dbReference type="InterPro" id="IPR059141">
    <property type="entry name" value="Beta-prop_Nup120_160"/>
</dbReference>
<feature type="region of interest" description="Disordered" evidence="4">
    <location>
        <begin position="1356"/>
        <end position="1401"/>
    </location>
</feature>
<evidence type="ECO:0000256" key="4">
    <source>
        <dbReference type="SAM" id="MobiDB-lite"/>
    </source>
</evidence>
<reference evidence="7" key="2">
    <citation type="submission" date="2020-11" db="EMBL/GenBank/DDBJ databases">
        <authorList>
            <person name="Cecchin M."/>
            <person name="Marcolungo L."/>
            <person name="Rossato M."/>
            <person name="Girolomoni L."/>
            <person name="Cosentino E."/>
            <person name="Cuine S."/>
            <person name="Li-Beisson Y."/>
            <person name="Delledonne M."/>
            <person name="Ballottari M."/>
        </authorList>
    </citation>
    <scope>NUCLEOTIDE SEQUENCE</scope>
    <source>
        <strain evidence="7">211/11P</strain>
        <tissue evidence="7">Whole cell</tissue>
    </source>
</reference>
<keyword evidence="2" id="KW-0813">Transport</keyword>
<protein>
    <submittedName>
        <fullName evidence="7">Uncharacterized protein</fullName>
    </submittedName>
</protein>
<feature type="compositionally biased region" description="Low complexity" evidence="4">
    <location>
        <begin position="1356"/>
        <end position="1369"/>
    </location>
</feature>
<keyword evidence="8" id="KW-1185">Reference proteome</keyword>
<dbReference type="PANTHER" id="PTHR21286">
    <property type="entry name" value="NUCLEAR PORE COMPLEX PROTEIN NUP160"/>
    <property type="match status" value="1"/>
</dbReference>
<accession>A0A9D4TP42</accession>
<evidence type="ECO:0000313" key="8">
    <source>
        <dbReference type="Proteomes" id="UP001055712"/>
    </source>
</evidence>
<dbReference type="GO" id="GO:0017056">
    <property type="term" value="F:structural constituent of nuclear pore"/>
    <property type="evidence" value="ECO:0007669"/>
    <property type="project" value="TreeGrafter"/>
</dbReference>
<feature type="compositionally biased region" description="Acidic residues" evidence="4">
    <location>
        <begin position="1370"/>
        <end position="1379"/>
    </location>
</feature>
<name>A0A9D4TP42_CHLVU</name>
<proteinExistence type="predicted"/>
<dbReference type="InterPro" id="IPR021717">
    <property type="entry name" value="Nucleoporin_Nup160"/>
</dbReference>
<evidence type="ECO:0000256" key="3">
    <source>
        <dbReference type="ARBA" id="ARBA00023242"/>
    </source>
</evidence>
<dbReference type="PANTHER" id="PTHR21286:SF0">
    <property type="entry name" value="NUCLEAR PORE COMPLEX PROTEIN NUP160"/>
    <property type="match status" value="1"/>
</dbReference>
<feature type="compositionally biased region" description="Gly residues" evidence="4">
    <location>
        <begin position="1385"/>
        <end position="1401"/>
    </location>
</feature>
<gene>
    <name evidence="7" type="ORF">D9Q98_009248</name>
</gene>
<dbReference type="GO" id="GO:0005643">
    <property type="term" value="C:nuclear pore"/>
    <property type="evidence" value="ECO:0007669"/>
    <property type="project" value="TreeGrafter"/>
</dbReference>
<dbReference type="EMBL" id="SIDB01000007">
    <property type="protein sequence ID" value="KAI3430837.1"/>
    <property type="molecule type" value="Genomic_DNA"/>
</dbReference>
<evidence type="ECO:0000259" key="6">
    <source>
        <dbReference type="Pfam" id="PF23354"/>
    </source>
</evidence>
<organism evidence="7 8">
    <name type="scientific">Chlorella vulgaris</name>
    <name type="common">Green alga</name>
    <dbReference type="NCBI Taxonomy" id="3077"/>
    <lineage>
        <taxon>Eukaryota</taxon>
        <taxon>Viridiplantae</taxon>
        <taxon>Chlorophyta</taxon>
        <taxon>core chlorophytes</taxon>
        <taxon>Trebouxiophyceae</taxon>
        <taxon>Chlorellales</taxon>
        <taxon>Chlorellaceae</taxon>
        <taxon>Chlorella clade</taxon>
        <taxon>Chlorella</taxon>
    </lineage>
</organism>
<dbReference type="SUPFAM" id="SSF50998">
    <property type="entry name" value="Quinoprotein alcohol dehydrogenase-like"/>
    <property type="match status" value="1"/>
</dbReference>
<evidence type="ECO:0000256" key="2">
    <source>
        <dbReference type="ARBA" id="ARBA00022448"/>
    </source>
</evidence>
<evidence type="ECO:0000259" key="5">
    <source>
        <dbReference type="Pfam" id="PF11715"/>
    </source>
</evidence>
<dbReference type="OrthoDB" id="514940at2759"/>
<dbReference type="Pfam" id="PF23354">
    <property type="entry name" value="TPR_NUP160_120_M"/>
    <property type="match status" value="1"/>
</dbReference>
<evidence type="ECO:0000256" key="1">
    <source>
        <dbReference type="ARBA" id="ARBA00004123"/>
    </source>
</evidence>
<dbReference type="Pfam" id="PF11715">
    <property type="entry name" value="Beta-prop_Nup120_160"/>
    <property type="match status" value="1"/>
</dbReference>
<evidence type="ECO:0000313" key="7">
    <source>
        <dbReference type="EMBL" id="KAI3430837.1"/>
    </source>
</evidence>
<keyword evidence="3" id="KW-0539">Nucleus</keyword>
<comment type="caution">
    <text evidence="7">The sequence shown here is derived from an EMBL/GenBank/DDBJ whole genome shotgun (WGS) entry which is preliminary data.</text>
</comment>
<dbReference type="InterPro" id="IPR011047">
    <property type="entry name" value="Quinoprotein_ADH-like_sf"/>
</dbReference>
<feature type="domain" description="Nucleoporin Nup120/160 beta-propeller" evidence="5">
    <location>
        <begin position="79"/>
        <end position="538"/>
    </location>
</feature>
<dbReference type="Proteomes" id="UP001055712">
    <property type="component" value="Unassembled WGS sequence"/>
</dbReference>